<dbReference type="AlphaFoldDB" id="A0AAV4WEG6"/>
<comment type="caution">
    <text evidence="1">The sequence shown here is derived from an EMBL/GenBank/DDBJ whole genome shotgun (WGS) entry which is preliminary data.</text>
</comment>
<reference evidence="1 2" key="1">
    <citation type="submission" date="2021-06" db="EMBL/GenBank/DDBJ databases">
        <title>Caerostris darwini draft genome.</title>
        <authorList>
            <person name="Kono N."/>
            <person name="Arakawa K."/>
        </authorList>
    </citation>
    <scope>NUCLEOTIDE SEQUENCE [LARGE SCALE GENOMIC DNA]</scope>
</reference>
<organism evidence="1 2">
    <name type="scientific">Caerostris darwini</name>
    <dbReference type="NCBI Taxonomy" id="1538125"/>
    <lineage>
        <taxon>Eukaryota</taxon>
        <taxon>Metazoa</taxon>
        <taxon>Ecdysozoa</taxon>
        <taxon>Arthropoda</taxon>
        <taxon>Chelicerata</taxon>
        <taxon>Arachnida</taxon>
        <taxon>Araneae</taxon>
        <taxon>Araneomorphae</taxon>
        <taxon>Entelegynae</taxon>
        <taxon>Araneoidea</taxon>
        <taxon>Araneidae</taxon>
        <taxon>Caerostris</taxon>
    </lineage>
</organism>
<evidence type="ECO:0000313" key="1">
    <source>
        <dbReference type="EMBL" id="GIY80921.1"/>
    </source>
</evidence>
<evidence type="ECO:0000313" key="2">
    <source>
        <dbReference type="Proteomes" id="UP001054837"/>
    </source>
</evidence>
<protein>
    <submittedName>
        <fullName evidence="1">Uncharacterized protein</fullName>
    </submittedName>
</protein>
<accession>A0AAV4WEG6</accession>
<sequence>MHFKGAQTFPLLLGSLPPLETLLEKSCVRGGGRGGRRMLRERGRAFDSGSRFSFHSRQRDEVVRGRTLLAGGAQRDGGRRLAE</sequence>
<keyword evidence="2" id="KW-1185">Reference proteome</keyword>
<dbReference type="Proteomes" id="UP001054837">
    <property type="component" value="Unassembled WGS sequence"/>
</dbReference>
<proteinExistence type="predicted"/>
<gene>
    <name evidence="1" type="ORF">CDAR_70701</name>
</gene>
<name>A0AAV4WEG6_9ARAC</name>
<dbReference type="EMBL" id="BPLQ01014566">
    <property type="protein sequence ID" value="GIY80921.1"/>
    <property type="molecule type" value="Genomic_DNA"/>
</dbReference>